<comment type="subcellular location">
    <subcellularLocation>
        <location evidence="1">Nucleus</location>
    </subcellularLocation>
</comment>
<dbReference type="CDD" id="cd00167">
    <property type="entry name" value="SANT"/>
    <property type="match status" value="2"/>
</dbReference>
<evidence type="ECO:0000256" key="2">
    <source>
        <dbReference type="ARBA" id="ARBA00022737"/>
    </source>
</evidence>
<dbReference type="SUPFAM" id="SSF46689">
    <property type="entry name" value="Homeodomain-like"/>
    <property type="match status" value="1"/>
</dbReference>
<reference evidence="8" key="1">
    <citation type="submission" date="2023-10" db="EMBL/GenBank/DDBJ databases">
        <title>Chromosome-level genome of the transformable northern wattle, Acacia crassicarpa.</title>
        <authorList>
            <person name="Massaro I."/>
            <person name="Sinha N.R."/>
            <person name="Poethig S."/>
            <person name="Leichty A.R."/>
        </authorList>
    </citation>
    <scope>NUCLEOTIDE SEQUENCE</scope>
    <source>
        <strain evidence="8">Acra3RX</strain>
        <tissue evidence="8">Leaf</tissue>
    </source>
</reference>
<dbReference type="FunFam" id="1.10.10.60:FF:000001">
    <property type="entry name" value="MYB-related transcription factor"/>
    <property type="match status" value="1"/>
</dbReference>
<dbReference type="AlphaFoldDB" id="A0AAE1TH44"/>
<feature type="domain" description="HTH myb-type" evidence="7">
    <location>
        <begin position="59"/>
        <end position="113"/>
    </location>
</feature>
<dbReference type="PANTHER" id="PTHR10641:SF1303">
    <property type="entry name" value="MYB TRANSCRIPTION FACTOR"/>
    <property type="match status" value="1"/>
</dbReference>
<feature type="domain" description="HTH myb-type" evidence="7">
    <location>
        <begin position="6"/>
        <end position="58"/>
    </location>
</feature>
<evidence type="ECO:0000256" key="5">
    <source>
        <dbReference type="SAM" id="MobiDB-lite"/>
    </source>
</evidence>
<dbReference type="InterPro" id="IPR001005">
    <property type="entry name" value="SANT/Myb"/>
</dbReference>
<dbReference type="SMART" id="SM00717">
    <property type="entry name" value="SANT"/>
    <property type="match status" value="2"/>
</dbReference>
<evidence type="ECO:0000256" key="4">
    <source>
        <dbReference type="ARBA" id="ARBA00023242"/>
    </source>
</evidence>
<feature type="compositionally biased region" description="Low complexity" evidence="5">
    <location>
        <begin position="283"/>
        <end position="294"/>
    </location>
</feature>
<dbReference type="PROSITE" id="PS50090">
    <property type="entry name" value="MYB_LIKE"/>
    <property type="match status" value="2"/>
</dbReference>
<evidence type="ECO:0000259" key="7">
    <source>
        <dbReference type="PROSITE" id="PS51294"/>
    </source>
</evidence>
<dbReference type="Pfam" id="PF00249">
    <property type="entry name" value="Myb_DNA-binding"/>
    <property type="match status" value="2"/>
</dbReference>
<feature type="domain" description="Myb-like" evidence="6">
    <location>
        <begin position="59"/>
        <end position="109"/>
    </location>
</feature>
<keyword evidence="2" id="KW-0677">Repeat</keyword>
<keyword evidence="4" id="KW-0539">Nucleus</keyword>
<dbReference type="InterPro" id="IPR009057">
    <property type="entry name" value="Homeodomain-like_sf"/>
</dbReference>
<feature type="region of interest" description="Disordered" evidence="5">
    <location>
        <begin position="275"/>
        <end position="321"/>
    </location>
</feature>
<protein>
    <submittedName>
        <fullName evidence="8">Uncharacterized protein</fullName>
    </submittedName>
</protein>
<evidence type="ECO:0000313" key="9">
    <source>
        <dbReference type="Proteomes" id="UP001293593"/>
    </source>
</evidence>
<feature type="compositionally biased region" description="Polar residues" evidence="5">
    <location>
        <begin position="303"/>
        <end position="320"/>
    </location>
</feature>
<dbReference type="PANTHER" id="PTHR10641">
    <property type="entry name" value="MYB FAMILY TRANSCRIPTION FACTOR"/>
    <property type="match status" value="1"/>
</dbReference>
<comment type="caution">
    <text evidence="8">The sequence shown here is derived from an EMBL/GenBank/DDBJ whole genome shotgun (WGS) entry which is preliminary data.</text>
</comment>
<name>A0AAE1TH44_9FABA</name>
<dbReference type="InterPro" id="IPR015495">
    <property type="entry name" value="Myb_TF_plants"/>
</dbReference>
<dbReference type="PROSITE" id="PS51294">
    <property type="entry name" value="HTH_MYB"/>
    <property type="match status" value="2"/>
</dbReference>
<evidence type="ECO:0000256" key="3">
    <source>
        <dbReference type="ARBA" id="ARBA00023125"/>
    </source>
</evidence>
<dbReference type="Proteomes" id="UP001293593">
    <property type="component" value="Unassembled WGS sequence"/>
</dbReference>
<feature type="domain" description="Myb-like" evidence="6">
    <location>
        <begin position="6"/>
        <end position="58"/>
    </location>
</feature>
<dbReference type="FunFam" id="1.10.10.60:FF:000349">
    <property type="entry name" value="Transcription factor MYB39"/>
    <property type="match status" value="1"/>
</dbReference>
<dbReference type="EMBL" id="JAWXYG010000001">
    <property type="protein sequence ID" value="KAK4284972.1"/>
    <property type="molecule type" value="Genomic_DNA"/>
</dbReference>
<evidence type="ECO:0000256" key="1">
    <source>
        <dbReference type="ARBA" id="ARBA00004123"/>
    </source>
</evidence>
<accession>A0AAE1TH44</accession>
<dbReference type="GO" id="GO:0003677">
    <property type="term" value="F:DNA binding"/>
    <property type="evidence" value="ECO:0007669"/>
    <property type="project" value="UniProtKB-KW"/>
</dbReference>
<dbReference type="Gene3D" id="1.10.10.60">
    <property type="entry name" value="Homeodomain-like"/>
    <property type="match status" value="2"/>
</dbReference>
<evidence type="ECO:0000259" key="6">
    <source>
        <dbReference type="PROSITE" id="PS50090"/>
    </source>
</evidence>
<dbReference type="InterPro" id="IPR017930">
    <property type="entry name" value="Myb_dom"/>
</dbReference>
<keyword evidence="9" id="KW-1185">Reference proteome</keyword>
<evidence type="ECO:0000313" key="8">
    <source>
        <dbReference type="EMBL" id="KAK4284972.1"/>
    </source>
</evidence>
<proteinExistence type="predicted"/>
<gene>
    <name evidence="8" type="ORF">QN277_001730</name>
</gene>
<organism evidence="8 9">
    <name type="scientific">Acacia crassicarpa</name>
    <name type="common">northern wattle</name>
    <dbReference type="NCBI Taxonomy" id="499986"/>
    <lineage>
        <taxon>Eukaryota</taxon>
        <taxon>Viridiplantae</taxon>
        <taxon>Streptophyta</taxon>
        <taxon>Embryophyta</taxon>
        <taxon>Tracheophyta</taxon>
        <taxon>Spermatophyta</taxon>
        <taxon>Magnoliopsida</taxon>
        <taxon>eudicotyledons</taxon>
        <taxon>Gunneridae</taxon>
        <taxon>Pentapetalae</taxon>
        <taxon>rosids</taxon>
        <taxon>fabids</taxon>
        <taxon>Fabales</taxon>
        <taxon>Fabaceae</taxon>
        <taxon>Caesalpinioideae</taxon>
        <taxon>mimosoid clade</taxon>
        <taxon>Acacieae</taxon>
        <taxon>Acacia</taxon>
    </lineage>
</organism>
<dbReference type="GO" id="GO:0005634">
    <property type="term" value="C:nucleus"/>
    <property type="evidence" value="ECO:0007669"/>
    <property type="project" value="UniProtKB-SubCell"/>
</dbReference>
<sequence length="350" mass="39051">MESDNESGLKKGPWTAEEDRILVDYIEKNGHGSWRALPKLAGLNRCGKSCRLRWTNYLRPDIKRGNFSDQEQQLIINLHAVLGNKWSTIAAHLPGRTDNEIKNLWNTHLKKKLLQMGLDPVTHRPRSQQLNLLSNLQHLLSSLSPNNNPNYNHHHLDNILNTIQTLSPSQLAKLHLLHNLIQVLATASATAATTNLLAPFNLDALVNPGSMMDQLLLQEHQNIGNFHSLSNLSNVEGLLHHHHQQQQQQQHLPVSDGLELLKVMPCLADPVASASSSLPNLVSPTPDCSPSPSSFNKMKDKVINQNDGTPNPSTSTSTFDTLGDFMDEQASEAFWKHLIDQESNQPWSIS</sequence>
<keyword evidence="3" id="KW-0238">DNA-binding</keyword>